<evidence type="ECO:0000259" key="3">
    <source>
        <dbReference type="Pfam" id="PF08044"/>
    </source>
</evidence>
<sequence>MSQSSPNPPWPPRQGKADGMPQPWAGHSGPSMLASHADRERAVDVLRAGYGEGRMEQTEFEQRVARAYTARTVGELALLVADLPQGPLAHPGAGVAVPRTFLAAPRPRTNGKAVAAALCGLLCLPTMGLTGIPAVVLGHAARSEIRRSDEGGDGLALIGLVLGWMSVAGWALVVGLAVLLTVSAGTG</sequence>
<dbReference type="Proteomes" id="UP000029482">
    <property type="component" value="Chromosome"/>
</dbReference>
<feature type="transmembrane region" description="Helical" evidence="2">
    <location>
        <begin position="156"/>
        <end position="182"/>
    </location>
</feature>
<proteinExistence type="predicted"/>
<keyword evidence="2" id="KW-0472">Membrane</keyword>
<protein>
    <submittedName>
        <fullName evidence="5">Uncharacterized protein</fullName>
    </submittedName>
</protein>
<dbReference type="Pfam" id="PF13828">
    <property type="entry name" value="DUF4190"/>
    <property type="match status" value="1"/>
</dbReference>
<keyword evidence="2" id="KW-1133">Transmembrane helix</keyword>
<feature type="transmembrane region" description="Helical" evidence="2">
    <location>
        <begin position="113"/>
        <end position="136"/>
    </location>
</feature>
<dbReference type="Pfam" id="PF08044">
    <property type="entry name" value="DUF1707"/>
    <property type="match status" value="1"/>
</dbReference>
<keyword evidence="2" id="KW-0812">Transmembrane</keyword>
<reference evidence="6" key="1">
    <citation type="journal article" date="2015" name="J. Biotechnol.">
        <title>Complete genome sequence of the actinobacterium Streptomyces glaucescens GLA.O (DSM 40922) consisting of a linear chromosome and one linear plasmid.</title>
        <authorList>
            <person name="Ortseifen V."/>
            <person name="Winkler A."/>
            <person name="Albersmeier A."/>
            <person name="Wendler S."/>
            <person name="Puhler A."/>
            <person name="Kalinowski J."/>
            <person name="Ruckert C."/>
        </authorList>
    </citation>
    <scope>NUCLEOTIDE SEQUENCE [LARGE SCALE GENOMIC DNA]</scope>
    <source>
        <strain evidence="6">DSM 40922 / GLA O</strain>
    </source>
</reference>
<evidence type="ECO:0000256" key="2">
    <source>
        <dbReference type="SAM" id="Phobius"/>
    </source>
</evidence>
<evidence type="ECO:0000259" key="4">
    <source>
        <dbReference type="Pfam" id="PF13828"/>
    </source>
</evidence>
<organism evidence="5 6">
    <name type="scientific">Streptomyces glaucescens</name>
    <dbReference type="NCBI Taxonomy" id="1907"/>
    <lineage>
        <taxon>Bacteria</taxon>
        <taxon>Bacillati</taxon>
        <taxon>Actinomycetota</taxon>
        <taxon>Actinomycetes</taxon>
        <taxon>Kitasatosporales</taxon>
        <taxon>Streptomycetaceae</taxon>
        <taxon>Streptomyces</taxon>
    </lineage>
</organism>
<accession>A0A089X7S5</accession>
<feature type="region of interest" description="Disordered" evidence="1">
    <location>
        <begin position="1"/>
        <end position="36"/>
    </location>
</feature>
<dbReference type="PANTHER" id="PTHR40763">
    <property type="entry name" value="MEMBRANE PROTEIN-RELATED"/>
    <property type="match status" value="1"/>
</dbReference>
<dbReference type="PANTHER" id="PTHR40763:SF4">
    <property type="entry name" value="DUF1707 DOMAIN-CONTAINING PROTEIN"/>
    <property type="match status" value="1"/>
</dbReference>
<dbReference type="STRING" id="1907.SGLAU_20045"/>
<name>A0A089X7S5_STRGA</name>
<gene>
    <name evidence="5" type="ORF">SGLAU_20045</name>
</gene>
<evidence type="ECO:0000313" key="5">
    <source>
        <dbReference type="EMBL" id="AIR99962.1"/>
    </source>
</evidence>
<dbReference type="InterPro" id="IPR012551">
    <property type="entry name" value="DUF1707_SHOCT-like"/>
</dbReference>
<evidence type="ECO:0000313" key="6">
    <source>
        <dbReference type="Proteomes" id="UP000029482"/>
    </source>
</evidence>
<dbReference type="eggNOG" id="ENOG5033A46">
    <property type="taxonomic scope" value="Bacteria"/>
</dbReference>
<dbReference type="KEGG" id="sgu:SGLAU_20045"/>
<feature type="domain" description="DUF4190" evidence="4">
    <location>
        <begin position="113"/>
        <end position="172"/>
    </location>
</feature>
<dbReference type="InterPro" id="IPR025241">
    <property type="entry name" value="DUF4190"/>
</dbReference>
<keyword evidence="6" id="KW-1185">Reference proteome</keyword>
<feature type="domain" description="DUF1707" evidence="3">
    <location>
        <begin position="32"/>
        <end position="84"/>
    </location>
</feature>
<feature type="compositionally biased region" description="Pro residues" evidence="1">
    <location>
        <begin position="1"/>
        <end position="12"/>
    </location>
</feature>
<dbReference type="HOGENOM" id="CLU_103366_0_0_11"/>
<dbReference type="EMBL" id="CP009438">
    <property type="protein sequence ID" value="AIR99962.1"/>
    <property type="molecule type" value="Genomic_DNA"/>
</dbReference>
<dbReference type="AlphaFoldDB" id="A0A089X7S5"/>
<evidence type="ECO:0000256" key="1">
    <source>
        <dbReference type="SAM" id="MobiDB-lite"/>
    </source>
</evidence>